<dbReference type="OrthoDB" id="9815924at2"/>
<dbReference type="SUPFAM" id="SSF48498">
    <property type="entry name" value="Tetracyclin repressor-like, C-terminal domain"/>
    <property type="match status" value="1"/>
</dbReference>
<dbReference type="SUPFAM" id="SSF46689">
    <property type="entry name" value="Homeodomain-like"/>
    <property type="match status" value="1"/>
</dbReference>
<dbReference type="Pfam" id="PF00440">
    <property type="entry name" value="TetR_N"/>
    <property type="match status" value="1"/>
</dbReference>
<feature type="domain" description="HTH tetR-type" evidence="4">
    <location>
        <begin position="20"/>
        <end position="80"/>
    </location>
</feature>
<evidence type="ECO:0000313" key="6">
    <source>
        <dbReference type="Proteomes" id="UP000006346"/>
    </source>
</evidence>
<name>G7W8D4_DESOD</name>
<dbReference type="HOGENOM" id="CLU_069356_1_2_9"/>
<organism evidence="5 6">
    <name type="scientific">Desulfosporosinus orientis (strain ATCC 19365 / DSM 765 / NCIMB 8382 / VKM B-1628 / Singapore I)</name>
    <name type="common">Desulfotomaculum orientis</name>
    <dbReference type="NCBI Taxonomy" id="768706"/>
    <lineage>
        <taxon>Bacteria</taxon>
        <taxon>Bacillati</taxon>
        <taxon>Bacillota</taxon>
        <taxon>Clostridia</taxon>
        <taxon>Eubacteriales</taxon>
        <taxon>Desulfitobacteriaceae</taxon>
        <taxon>Desulfosporosinus</taxon>
    </lineage>
</organism>
<dbReference type="RefSeq" id="WP_014183893.1">
    <property type="nucleotide sequence ID" value="NC_016584.1"/>
</dbReference>
<feature type="DNA-binding region" description="H-T-H motif" evidence="2">
    <location>
        <begin position="43"/>
        <end position="62"/>
    </location>
</feature>
<evidence type="ECO:0000313" key="5">
    <source>
        <dbReference type="EMBL" id="AET67074.1"/>
    </source>
</evidence>
<dbReference type="PRINTS" id="PR00455">
    <property type="entry name" value="HTHTETR"/>
</dbReference>
<evidence type="ECO:0000259" key="4">
    <source>
        <dbReference type="PROSITE" id="PS50977"/>
    </source>
</evidence>
<dbReference type="Proteomes" id="UP000006346">
    <property type="component" value="Chromosome"/>
</dbReference>
<dbReference type="EMBL" id="CP003108">
    <property type="protein sequence ID" value="AET67074.1"/>
    <property type="molecule type" value="Genomic_DNA"/>
</dbReference>
<accession>G7W8D4</accession>
<keyword evidence="1 2" id="KW-0238">DNA-binding</keyword>
<gene>
    <name evidence="5" type="ordered locus">Desor_1417</name>
</gene>
<dbReference type="AlphaFoldDB" id="G7W8D4"/>
<dbReference type="InterPro" id="IPR041474">
    <property type="entry name" value="NicS_C"/>
</dbReference>
<dbReference type="Gene3D" id="1.10.357.10">
    <property type="entry name" value="Tetracycline Repressor, domain 2"/>
    <property type="match status" value="1"/>
</dbReference>
<reference evidence="6" key="1">
    <citation type="submission" date="2011-11" db="EMBL/GenBank/DDBJ databases">
        <title>Complete sequence of Desulfosporosinus orientis DSM 765.</title>
        <authorList>
            <person name="Lucas S."/>
            <person name="Han J."/>
            <person name="Lapidus A."/>
            <person name="Cheng J.-F."/>
            <person name="Goodwin L."/>
            <person name="Pitluck S."/>
            <person name="Peters L."/>
            <person name="Ovchinnikova G."/>
            <person name="Teshima H."/>
            <person name="Detter J.C."/>
            <person name="Han C."/>
            <person name="Tapia R."/>
            <person name="Land M."/>
            <person name="Hauser L."/>
            <person name="Kyrpides N."/>
            <person name="Ivanova N."/>
            <person name="Pagani I."/>
            <person name="Pester M."/>
            <person name="Spring S."/>
            <person name="Ollivier B."/>
            <person name="Rattei T."/>
            <person name="Klenk H.-P."/>
            <person name="Wagner M."/>
            <person name="Loy A."/>
            <person name="Woyke T."/>
        </authorList>
    </citation>
    <scope>NUCLEOTIDE SEQUENCE [LARGE SCALE GENOMIC DNA]</scope>
    <source>
        <strain evidence="6">ATCC 19365 / DSM 765 / NCIMB 8382 / VKM B-1628</strain>
    </source>
</reference>
<feature type="region of interest" description="Disordered" evidence="3">
    <location>
        <begin position="1"/>
        <end position="23"/>
    </location>
</feature>
<evidence type="ECO:0000256" key="3">
    <source>
        <dbReference type="SAM" id="MobiDB-lite"/>
    </source>
</evidence>
<dbReference type="PROSITE" id="PS50977">
    <property type="entry name" value="HTH_TETR_2"/>
    <property type="match status" value="1"/>
</dbReference>
<dbReference type="Pfam" id="PF17938">
    <property type="entry name" value="TetR_C_29"/>
    <property type="match status" value="1"/>
</dbReference>
<reference evidence="5 6" key="2">
    <citation type="journal article" date="2012" name="J. Bacteriol.">
        <title>Complete genome sequences of Desulfosporosinus orientis DSM765T, Desulfosporosinus youngiae DSM17734T, Desulfosporosinus meridiei DSM13257T, and Desulfosporosinus acidiphilus DSM22704T.</title>
        <authorList>
            <person name="Pester M."/>
            <person name="Brambilla E."/>
            <person name="Alazard D."/>
            <person name="Rattei T."/>
            <person name="Weinmaier T."/>
            <person name="Han J."/>
            <person name="Lucas S."/>
            <person name="Lapidus A."/>
            <person name="Cheng J.F."/>
            <person name="Goodwin L."/>
            <person name="Pitluck S."/>
            <person name="Peters L."/>
            <person name="Ovchinnikova G."/>
            <person name="Teshima H."/>
            <person name="Detter J.C."/>
            <person name="Han C.S."/>
            <person name="Tapia R."/>
            <person name="Land M.L."/>
            <person name="Hauser L."/>
            <person name="Kyrpides N.C."/>
            <person name="Ivanova N.N."/>
            <person name="Pagani I."/>
            <person name="Huntmann M."/>
            <person name="Wei C.L."/>
            <person name="Davenport K.W."/>
            <person name="Daligault H."/>
            <person name="Chain P.S."/>
            <person name="Chen A."/>
            <person name="Mavromatis K."/>
            <person name="Markowitz V."/>
            <person name="Szeto E."/>
            <person name="Mikhailova N."/>
            <person name="Pati A."/>
            <person name="Wagner M."/>
            <person name="Woyke T."/>
            <person name="Ollivier B."/>
            <person name="Klenk H.P."/>
            <person name="Spring S."/>
            <person name="Loy A."/>
        </authorList>
    </citation>
    <scope>NUCLEOTIDE SEQUENCE [LARGE SCALE GENOMIC DNA]</scope>
    <source>
        <strain evidence="6">ATCC 19365 / DSM 765 / NCIMB 8382 / VKM B-1628</strain>
    </source>
</reference>
<feature type="compositionally biased region" description="Basic and acidic residues" evidence="3">
    <location>
        <begin position="10"/>
        <end position="23"/>
    </location>
</feature>
<sequence>MDNIKKLNSKKGDGREQRSEESRARILNSATKIFAEKGLDGSRIDEIAEDAGINKRMLYHYYGSKEDLYVEVLRYNYHKIYALGKNAFNLGHNPKENVTRAVRAYFFFLAENEPFVRLISWEALNRGRYAGKVIPQFFDLVELEFGDIIKDGIKRKYIRPDMDFRQVILSVQALCLACFNRREIVQPLWQEDLRSEEMLEARLQHILTLIFNGIFCNKEE</sequence>
<evidence type="ECO:0000256" key="1">
    <source>
        <dbReference type="ARBA" id="ARBA00023125"/>
    </source>
</evidence>
<dbReference type="InterPro" id="IPR009057">
    <property type="entry name" value="Homeodomain-like_sf"/>
</dbReference>
<dbReference type="PANTHER" id="PTHR30328:SF54">
    <property type="entry name" value="HTH-TYPE TRANSCRIPTIONAL REPRESSOR SCO4008"/>
    <property type="match status" value="1"/>
</dbReference>
<dbReference type="KEGG" id="dor:Desor_1417"/>
<keyword evidence="6" id="KW-1185">Reference proteome</keyword>
<dbReference type="STRING" id="768706.Desor_1417"/>
<dbReference type="InterPro" id="IPR050109">
    <property type="entry name" value="HTH-type_TetR-like_transc_reg"/>
</dbReference>
<evidence type="ECO:0000256" key="2">
    <source>
        <dbReference type="PROSITE-ProRule" id="PRU00335"/>
    </source>
</evidence>
<dbReference type="InterPro" id="IPR001647">
    <property type="entry name" value="HTH_TetR"/>
</dbReference>
<dbReference type="PATRIC" id="fig|768706.3.peg.1403"/>
<dbReference type="eggNOG" id="COG1309">
    <property type="taxonomic scope" value="Bacteria"/>
</dbReference>
<dbReference type="GO" id="GO:0003677">
    <property type="term" value="F:DNA binding"/>
    <property type="evidence" value="ECO:0007669"/>
    <property type="project" value="UniProtKB-UniRule"/>
</dbReference>
<dbReference type="PANTHER" id="PTHR30328">
    <property type="entry name" value="TRANSCRIPTIONAL REPRESSOR"/>
    <property type="match status" value="1"/>
</dbReference>
<dbReference type="GO" id="GO:0006355">
    <property type="term" value="P:regulation of DNA-templated transcription"/>
    <property type="evidence" value="ECO:0007669"/>
    <property type="project" value="UniProtKB-ARBA"/>
</dbReference>
<proteinExistence type="predicted"/>
<dbReference type="InterPro" id="IPR036271">
    <property type="entry name" value="Tet_transcr_reg_TetR-rel_C_sf"/>
</dbReference>
<protein>
    <submittedName>
        <fullName evidence="5">Transcriptional regulator</fullName>
    </submittedName>
</protein>